<accession>A0A833QRC0</accession>
<dbReference type="PROSITE" id="PS50102">
    <property type="entry name" value="RRM"/>
    <property type="match status" value="3"/>
</dbReference>
<dbReference type="EMBL" id="SWLB01000023">
    <property type="protein sequence ID" value="KAF3323807.1"/>
    <property type="molecule type" value="Genomic_DNA"/>
</dbReference>
<feature type="region of interest" description="Disordered" evidence="3">
    <location>
        <begin position="398"/>
        <end position="427"/>
    </location>
</feature>
<gene>
    <name evidence="5" type="ORF">FCM35_KLT12538</name>
</gene>
<evidence type="ECO:0000259" key="4">
    <source>
        <dbReference type="PROSITE" id="PS50102"/>
    </source>
</evidence>
<keyword evidence="1 2" id="KW-0694">RNA-binding</keyword>
<dbReference type="FunFam" id="3.30.70.330:FF:000364">
    <property type="entry name" value="heterogeneous nuclear ribonucleoprotein 1"/>
    <property type="match status" value="1"/>
</dbReference>
<keyword evidence="6" id="KW-1185">Reference proteome</keyword>
<dbReference type="FunFam" id="3.30.70.330:FF:000519">
    <property type="entry name" value="heterogeneous nuclear ribonucleoprotein 1"/>
    <property type="match status" value="1"/>
</dbReference>
<feature type="domain" description="RRM" evidence="4">
    <location>
        <begin position="102"/>
        <end position="178"/>
    </location>
</feature>
<dbReference type="SMART" id="SM00360">
    <property type="entry name" value="RRM"/>
    <property type="match status" value="3"/>
</dbReference>
<dbReference type="InterPro" id="IPR012677">
    <property type="entry name" value="Nucleotide-bd_a/b_plait_sf"/>
</dbReference>
<evidence type="ECO:0000313" key="5">
    <source>
        <dbReference type="EMBL" id="KAF3323807.1"/>
    </source>
</evidence>
<name>A0A833QRC0_9POAL</name>
<sequence>MDREEMRENTMSTKLVVLGIPWDVDSRGLEEYMSKFGKIVDCIVMKERSTGRSRGFGYVTFASADDATGALDSEHVMGNRTLEVKIATPKEEMRSTSNKKATRIFVARIPQSVDESMFRSHFETYGEITDLYMPKEPGAKGHRGIGFITYQSSDSVDKLMDESHELGGSTVVVDRATPKEDDMRYPSRAFQGGGYGAYSAYISAATRYAALGAPTLYDHPGSPFGRVGSFLGAAPRGLGKKLFIGRLPLEANADDLRNYFSRFGRVIDAYIPKDPKKSGHRGFGFVTFADDGAADRVARRTHEILGQEVLIDTAAPLEAGGSGRDRDRDRSRDRSRDRDRDRDRDREREGGILGGMVGGFINPISAEAFGGYGPMRSYGRLYGSMDYGSYGYGHSGGSGGGGGGGGSSSGGGSGSRASRMDYRYRPY</sequence>
<feature type="domain" description="RRM" evidence="4">
    <location>
        <begin position="240"/>
        <end position="316"/>
    </location>
</feature>
<dbReference type="InterPro" id="IPR052462">
    <property type="entry name" value="SLIRP/GR-RBP-like"/>
</dbReference>
<dbReference type="InterPro" id="IPR000504">
    <property type="entry name" value="RRM_dom"/>
</dbReference>
<dbReference type="GO" id="GO:0003723">
    <property type="term" value="F:RNA binding"/>
    <property type="evidence" value="ECO:0007669"/>
    <property type="project" value="UniProtKB-UniRule"/>
</dbReference>
<evidence type="ECO:0000256" key="3">
    <source>
        <dbReference type="SAM" id="MobiDB-lite"/>
    </source>
</evidence>
<evidence type="ECO:0000313" key="6">
    <source>
        <dbReference type="Proteomes" id="UP000623129"/>
    </source>
</evidence>
<proteinExistence type="predicted"/>
<organism evidence="5 6">
    <name type="scientific">Carex littledalei</name>
    <dbReference type="NCBI Taxonomy" id="544730"/>
    <lineage>
        <taxon>Eukaryota</taxon>
        <taxon>Viridiplantae</taxon>
        <taxon>Streptophyta</taxon>
        <taxon>Embryophyta</taxon>
        <taxon>Tracheophyta</taxon>
        <taxon>Spermatophyta</taxon>
        <taxon>Magnoliopsida</taxon>
        <taxon>Liliopsida</taxon>
        <taxon>Poales</taxon>
        <taxon>Cyperaceae</taxon>
        <taxon>Cyperoideae</taxon>
        <taxon>Cariceae</taxon>
        <taxon>Carex</taxon>
        <taxon>Carex subgen. Euthyceras</taxon>
    </lineage>
</organism>
<feature type="region of interest" description="Disordered" evidence="3">
    <location>
        <begin position="315"/>
        <end position="352"/>
    </location>
</feature>
<feature type="domain" description="RRM" evidence="4">
    <location>
        <begin position="13"/>
        <end position="89"/>
    </location>
</feature>
<reference evidence="5" key="1">
    <citation type="submission" date="2020-01" db="EMBL/GenBank/DDBJ databases">
        <title>Genome sequence of Kobresia littledalei, the first chromosome-level genome in the family Cyperaceae.</title>
        <authorList>
            <person name="Qu G."/>
        </authorList>
    </citation>
    <scope>NUCLEOTIDE SEQUENCE</scope>
    <source>
        <strain evidence="5">C.B.Clarke</strain>
        <tissue evidence="5">Leaf</tissue>
    </source>
</reference>
<dbReference type="Proteomes" id="UP000623129">
    <property type="component" value="Unassembled WGS sequence"/>
</dbReference>
<dbReference type="Pfam" id="PF00076">
    <property type="entry name" value="RRM_1"/>
    <property type="match status" value="3"/>
</dbReference>
<protein>
    <submittedName>
        <fullName evidence="5">DAZ-associated protein 1-like protein</fullName>
    </submittedName>
</protein>
<evidence type="ECO:0000256" key="1">
    <source>
        <dbReference type="ARBA" id="ARBA00022884"/>
    </source>
</evidence>
<dbReference type="AlphaFoldDB" id="A0A833QRC0"/>
<feature type="compositionally biased region" description="Basic and acidic residues" evidence="3">
    <location>
        <begin position="323"/>
        <end position="350"/>
    </location>
</feature>
<dbReference type="PANTHER" id="PTHR48027">
    <property type="entry name" value="HETEROGENEOUS NUCLEAR RIBONUCLEOPROTEIN 87F-RELATED"/>
    <property type="match status" value="1"/>
</dbReference>
<comment type="caution">
    <text evidence="5">The sequence shown here is derived from an EMBL/GenBank/DDBJ whole genome shotgun (WGS) entry which is preliminary data.</text>
</comment>
<dbReference type="SUPFAM" id="SSF54928">
    <property type="entry name" value="RNA-binding domain, RBD"/>
    <property type="match status" value="3"/>
</dbReference>
<feature type="compositionally biased region" description="Basic and acidic residues" evidence="3">
    <location>
        <begin position="418"/>
        <end position="427"/>
    </location>
</feature>
<evidence type="ECO:0000256" key="2">
    <source>
        <dbReference type="PROSITE-ProRule" id="PRU00176"/>
    </source>
</evidence>
<dbReference type="Gene3D" id="3.30.70.330">
    <property type="match status" value="3"/>
</dbReference>
<dbReference type="OrthoDB" id="1875751at2759"/>
<feature type="compositionally biased region" description="Gly residues" evidence="3">
    <location>
        <begin position="398"/>
        <end position="414"/>
    </location>
</feature>
<dbReference type="InterPro" id="IPR035979">
    <property type="entry name" value="RBD_domain_sf"/>
</dbReference>